<proteinExistence type="predicted"/>
<keyword evidence="1" id="KW-0812">Transmembrane</keyword>
<keyword evidence="1" id="KW-1133">Transmembrane helix</keyword>
<evidence type="ECO:0000313" key="2">
    <source>
        <dbReference type="EMBL" id="MST86316.1"/>
    </source>
</evidence>
<gene>
    <name evidence="2" type="ORF">FYJ62_01290</name>
</gene>
<feature type="transmembrane region" description="Helical" evidence="1">
    <location>
        <begin position="12"/>
        <end position="31"/>
    </location>
</feature>
<reference evidence="2 3" key="1">
    <citation type="submission" date="2019-08" db="EMBL/GenBank/DDBJ databases">
        <title>In-depth cultivation of the pig gut microbiome towards novel bacterial diversity and tailored functional studies.</title>
        <authorList>
            <person name="Wylensek D."/>
            <person name="Hitch T.C.A."/>
            <person name="Clavel T."/>
        </authorList>
    </citation>
    <scope>NUCLEOTIDE SEQUENCE [LARGE SCALE GENOMIC DNA]</scope>
    <source>
        <strain evidence="2 3">Bifido-178-WT-2B</strain>
    </source>
</reference>
<keyword evidence="3" id="KW-1185">Reference proteome</keyword>
<dbReference type="Proteomes" id="UP000438120">
    <property type="component" value="Unassembled WGS sequence"/>
</dbReference>
<protein>
    <submittedName>
        <fullName evidence="2">YggT family protein</fullName>
    </submittedName>
</protein>
<dbReference type="InterPro" id="IPR003425">
    <property type="entry name" value="CCB3/YggT"/>
</dbReference>
<dbReference type="OrthoDB" id="47652at2"/>
<dbReference type="Pfam" id="PF02325">
    <property type="entry name" value="CCB3_YggT"/>
    <property type="match status" value="1"/>
</dbReference>
<dbReference type="AlphaFoldDB" id="A0A6A8MAW9"/>
<evidence type="ECO:0000256" key="1">
    <source>
        <dbReference type="SAM" id="Phobius"/>
    </source>
</evidence>
<keyword evidence="1" id="KW-0472">Membrane</keyword>
<comment type="caution">
    <text evidence="2">The sequence shown here is derived from an EMBL/GenBank/DDBJ whole genome shotgun (WGS) entry which is preliminary data.</text>
</comment>
<name>A0A6A8MAW9_9LACO</name>
<sequence length="99" mass="11674">MNFLYTLYRILYYLLEIYSFVIVIDALMSWVPSIRNSSLGQFIDRMVEPYVRLFRQGPLLKLMYATGIDISPVIALFLIYFVQSYALGWLFNILARIFA</sequence>
<dbReference type="GO" id="GO:0016020">
    <property type="term" value="C:membrane"/>
    <property type="evidence" value="ECO:0007669"/>
    <property type="project" value="InterPro"/>
</dbReference>
<dbReference type="EMBL" id="VUMX01000002">
    <property type="protein sequence ID" value="MST86316.1"/>
    <property type="molecule type" value="Genomic_DNA"/>
</dbReference>
<evidence type="ECO:0000313" key="3">
    <source>
        <dbReference type="Proteomes" id="UP000438120"/>
    </source>
</evidence>
<dbReference type="RefSeq" id="WP_154546976.1">
    <property type="nucleotide sequence ID" value="NZ_VUMX01000002.1"/>
</dbReference>
<accession>A0A6A8MAW9</accession>
<organism evidence="2 3">
    <name type="scientific">Lactobacillus porci</name>
    <dbReference type="NCBI Taxonomy" id="2012477"/>
    <lineage>
        <taxon>Bacteria</taxon>
        <taxon>Bacillati</taxon>
        <taxon>Bacillota</taxon>
        <taxon>Bacilli</taxon>
        <taxon>Lactobacillales</taxon>
        <taxon>Lactobacillaceae</taxon>
        <taxon>Lactobacillus</taxon>
    </lineage>
</organism>